<dbReference type="InterPro" id="IPR012337">
    <property type="entry name" value="RNaseH-like_sf"/>
</dbReference>
<reference evidence="3" key="1">
    <citation type="journal article" date="2020" name="Fungal Divers.">
        <title>Resolving the Mortierellaceae phylogeny through synthesis of multi-gene phylogenetics and phylogenomics.</title>
        <authorList>
            <person name="Vandepol N."/>
            <person name="Liber J."/>
            <person name="Desiro A."/>
            <person name="Na H."/>
            <person name="Kennedy M."/>
            <person name="Barry K."/>
            <person name="Grigoriev I.V."/>
            <person name="Miller A.N."/>
            <person name="O'Donnell K."/>
            <person name="Stajich J.E."/>
            <person name="Bonito G."/>
        </authorList>
    </citation>
    <scope>NUCLEOTIDE SEQUENCE</scope>
    <source>
        <strain evidence="3">NVP1</strain>
    </source>
</reference>
<accession>A0A9P5SUH7</accession>
<feature type="compositionally biased region" description="Basic residues" evidence="1">
    <location>
        <begin position="293"/>
        <end position="304"/>
    </location>
</feature>
<feature type="domain" description="Mitochondrial resolvase Ydc2 catalytic" evidence="2">
    <location>
        <begin position="82"/>
        <end position="371"/>
    </location>
</feature>
<dbReference type="GO" id="GO:0005739">
    <property type="term" value="C:mitochondrion"/>
    <property type="evidence" value="ECO:0007669"/>
    <property type="project" value="TreeGrafter"/>
</dbReference>
<organism evidence="3 4">
    <name type="scientific">Podila minutissima</name>
    <dbReference type="NCBI Taxonomy" id="64525"/>
    <lineage>
        <taxon>Eukaryota</taxon>
        <taxon>Fungi</taxon>
        <taxon>Fungi incertae sedis</taxon>
        <taxon>Mucoromycota</taxon>
        <taxon>Mortierellomycotina</taxon>
        <taxon>Mortierellomycetes</taxon>
        <taxon>Mortierellales</taxon>
        <taxon>Mortierellaceae</taxon>
        <taxon>Podila</taxon>
    </lineage>
</organism>
<protein>
    <recommendedName>
        <fullName evidence="2">Mitochondrial resolvase Ydc2 catalytic domain-containing protein</fullName>
    </recommendedName>
</protein>
<dbReference type="GO" id="GO:0070336">
    <property type="term" value="F:flap-structured DNA binding"/>
    <property type="evidence" value="ECO:0007669"/>
    <property type="project" value="TreeGrafter"/>
</dbReference>
<dbReference type="SUPFAM" id="SSF53098">
    <property type="entry name" value="Ribonuclease H-like"/>
    <property type="match status" value="1"/>
</dbReference>
<dbReference type="InterPro" id="IPR036397">
    <property type="entry name" value="RNaseH_sf"/>
</dbReference>
<evidence type="ECO:0000313" key="4">
    <source>
        <dbReference type="Proteomes" id="UP000696485"/>
    </source>
</evidence>
<comment type="caution">
    <text evidence="3">The sequence shown here is derived from an EMBL/GenBank/DDBJ whole genome shotgun (WGS) entry which is preliminary data.</text>
</comment>
<dbReference type="InterPro" id="IPR039197">
    <property type="entry name" value="Mrs1/Cce1"/>
</dbReference>
<dbReference type="EMBL" id="JAAAUY010000037">
    <property type="protein sequence ID" value="KAF9337106.1"/>
    <property type="molecule type" value="Genomic_DNA"/>
</dbReference>
<name>A0A9P5SUH7_9FUNG</name>
<feature type="compositionally biased region" description="Low complexity" evidence="1">
    <location>
        <begin position="265"/>
        <end position="279"/>
    </location>
</feature>
<dbReference type="Gene3D" id="3.30.420.10">
    <property type="entry name" value="Ribonuclease H-like superfamily/Ribonuclease H"/>
    <property type="match status" value="1"/>
</dbReference>
<dbReference type="GO" id="GO:0004520">
    <property type="term" value="F:DNA endonuclease activity"/>
    <property type="evidence" value="ECO:0007669"/>
    <property type="project" value="TreeGrafter"/>
</dbReference>
<feature type="region of interest" description="Disordered" evidence="1">
    <location>
        <begin position="263"/>
        <end position="304"/>
    </location>
</feature>
<dbReference type="Proteomes" id="UP000696485">
    <property type="component" value="Unassembled WGS sequence"/>
</dbReference>
<dbReference type="GO" id="GO:0000403">
    <property type="term" value="F:Y-form DNA binding"/>
    <property type="evidence" value="ECO:0007669"/>
    <property type="project" value="TreeGrafter"/>
</dbReference>
<evidence type="ECO:0000256" key="1">
    <source>
        <dbReference type="SAM" id="MobiDB-lite"/>
    </source>
</evidence>
<keyword evidence="4" id="KW-1185">Reference proteome</keyword>
<dbReference type="AlphaFoldDB" id="A0A9P5SUH7"/>
<evidence type="ECO:0000259" key="2">
    <source>
        <dbReference type="Pfam" id="PF09159"/>
    </source>
</evidence>
<dbReference type="PANTHER" id="PTHR28072">
    <property type="entry name" value="CRUCIFORM CUTTING ENDONUCLEASE 1, MITOCHONDRIAL-RELATED"/>
    <property type="match status" value="1"/>
</dbReference>
<dbReference type="InterPro" id="IPR015242">
    <property type="entry name" value="Ydc2_cat"/>
</dbReference>
<sequence>MGRILKLKDLSSLALATGQPLTGTKTVLVKRISACLSAVMVDLDHFRDQHPHLATPLVSNAIGLFSSDTVAQLKHSILPRSIVSIDVGIRNLAWVELSSRGEILRWSVDDLLGADGTSEADGSADLGQAQDLHDEAPSKTTNTSAHETTNTKKKAKRTKKTPPPLYDPRSVALRLDQIMQTIVDSKQIGGVIVERQRFRTGGMHSVLDTTFKCGVVEGMIHTWLALWEKEHTPGSPDKKHKDVIIESISPRAVGAWWSIGSVTRSSDGGSASEESTGGAYELDTSDAGDMSKRPKKTPKYATKKKQSRMIVDGWMHKLEAQGNKTATRDNNHPLRVSCSSTIRERYRLEKKRDDLSDCLLQAVAWYEWREHAMNEALHRYPCAAATAGPKV</sequence>
<feature type="region of interest" description="Disordered" evidence="1">
    <location>
        <begin position="134"/>
        <end position="167"/>
    </location>
</feature>
<dbReference type="GO" id="GO:0000402">
    <property type="term" value="F:crossed form four-way junction DNA binding"/>
    <property type="evidence" value="ECO:0007669"/>
    <property type="project" value="TreeGrafter"/>
</dbReference>
<dbReference type="Pfam" id="PF09159">
    <property type="entry name" value="Ydc2-catalyt"/>
    <property type="match status" value="1"/>
</dbReference>
<feature type="compositionally biased region" description="Low complexity" evidence="1">
    <location>
        <begin position="138"/>
        <end position="148"/>
    </location>
</feature>
<feature type="compositionally biased region" description="Basic residues" evidence="1">
    <location>
        <begin position="151"/>
        <end position="160"/>
    </location>
</feature>
<dbReference type="PANTHER" id="PTHR28072:SF1">
    <property type="entry name" value="CRUCIFORM CUTTING ENDONUCLEASE 1, MITOCHONDRIAL-RELATED"/>
    <property type="match status" value="1"/>
</dbReference>
<gene>
    <name evidence="3" type="ORF">BG006_006284</name>
</gene>
<evidence type="ECO:0000313" key="3">
    <source>
        <dbReference type="EMBL" id="KAF9337106.1"/>
    </source>
</evidence>
<proteinExistence type="predicted"/>